<keyword evidence="1" id="KW-1133">Transmembrane helix</keyword>
<name>A0A382YLQ0_9ZZZZ</name>
<feature type="transmembrane region" description="Helical" evidence="1">
    <location>
        <begin position="9"/>
        <end position="31"/>
    </location>
</feature>
<sequence>MYKNWKTGVLLYLIMDLSVLLDSSAGLHNLYHLKNRFSP</sequence>
<evidence type="ECO:0000256" key="1">
    <source>
        <dbReference type="SAM" id="Phobius"/>
    </source>
</evidence>
<protein>
    <submittedName>
        <fullName evidence="2">Uncharacterized protein</fullName>
    </submittedName>
</protein>
<accession>A0A382YLQ0</accession>
<dbReference type="AlphaFoldDB" id="A0A382YLQ0"/>
<keyword evidence="1" id="KW-0472">Membrane</keyword>
<reference evidence="2" key="1">
    <citation type="submission" date="2018-05" db="EMBL/GenBank/DDBJ databases">
        <authorList>
            <person name="Lanie J.A."/>
            <person name="Ng W.-L."/>
            <person name="Kazmierczak K.M."/>
            <person name="Andrzejewski T.M."/>
            <person name="Davidsen T.M."/>
            <person name="Wayne K.J."/>
            <person name="Tettelin H."/>
            <person name="Glass J.I."/>
            <person name="Rusch D."/>
            <person name="Podicherti R."/>
            <person name="Tsui H.-C.T."/>
            <person name="Winkler M.E."/>
        </authorList>
    </citation>
    <scope>NUCLEOTIDE SEQUENCE</scope>
</reference>
<dbReference type="EMBL" id="UINC01176674">
    <property type="protein sequence ID" value="SVD83909.1"/>
    <property type="molecule type" value="Genomic_DNA"/>
</dbReference>
<keyword evidence="1" id="KW-0812">Transmembrane</keyword>
<gene>
    <name evidence="2" type="ORF">METZ01_LOCUS436763</name>
</gene>
<feature type="non-terminal residue" evidence="2">
    <location>
        <position position="39"/>
    </location>
</feature>
<proteinExistence type="predicted"/>
<evidence type="ECO:0000313" key="2">
    <source>
        <dbReference type="EMBL" id="SVD83909.1"/>
    </source>
</evidence>
<organism evidence="2">
    <name type="scientific">marine metagenome</name>
    <dbReference type="NCBI Taxonomy" id="408172"/>
    <lineage>
        <taxon>unclassified sequences</taxon>
        <taxon>metagenomes</taxon>
        <taxon>ecological metagenomes</taxon>
    </lineage>
</organism>